<name>A0A4S8Q386_9ACTN</name>
<dbReference type="InterPro" id="IPR011051">
    <property type="entry name" value="RmlC_Cupin_sf"/>
</dbReference>
<evidence type="ECO:0000313" key="2">
    <source>
        <dbReference type="EMBL" id="THV38470.1"/>
    </source>
</evidence>
<dbReference type="Proteomes" id="UP000308760">
    <property type="component" value="Unassembled WGS sequence"/>
</dbReference>
<dbReference type="SUPFAM" id="SSF51182">
    <property type="entry name" value="RmlC-like cupins"/>
    <property type="match status" value="1"/>
</dbReference>
<keyword evidence="3" id="KW-1185">Reference proteome</keyword>
<accession>A0A4S8Q386</accession>
<feature type="domain" description="Cupin type-2" evidence="1">
    <location>
        <begin position="61"/>
        <end position="109"/>
    </location>
</feature>
<dbReference type="CDD" id="cd06990">
    <property type="entry name" value="cupin_DUF861"/>
    <property type="match status" value="1"/>
</dbReference>
<dbReference type="InterPro" id="IPR014710">
    <property type="entry name" value="RmlC-like_jellyroll"/>
</dbReference>
<dbReference type="OrthoDB" id="161242at2"/>
<dbReference type="Pfam" id="PF07883">
    <property type="entry name" value="Cupin_2"/>
    <property type="match status" value="1"/>
</dbReference>
<reference evidence="2 3" key="2">
    <citation type="submission" date="2019-05" db="EMBL/GenBank/DDBJ databases">
        <title>Glycomyces buryatensis sp. nov.</title>
        <authorList>
            <person name="Nikitina E."/>
        </authorList>
    </citation>
    <scope>NUCLEOTIDE SEQUENCE [LARGE SCALE GENOMIC DNA]</scope>
    <source>
        <strain evidence="2 3">18</strain>
    </source>
</reference>
<comment type="caution">
    <text evidence="2">The sequence shown here is derived from an EMBL/GenBank/DDBJ whole genome shotgun (WGS) entry which is preliminary data.</text>
</comment>
<dbReference type="RefSeq" id="WP_136536053.1">
    <property type="nucleotide sequence ID" value="NZ_STGY01000067.1"/>
</dbReference>
<dbReference type="InterPro" id="IPR013096">
    <property type="entry name" value="Cupin_2"/>
</dbReference>
<dbReference type="AlphaFoldDB" id="A0A4S8Q386"/>
<organism evidence="2 3">
    <name type="scientific">Glycomyces buryatensis</name>
    <dbReference type="NCBI Taxonomy" id="2570927"/>
    <lineage>
        <taxon>Bacteria</taxon>
        <taxon>Bacillati</taxon>
        <taxon>Actinomycetota</taxon>
        <taxon>Actinomycetes</taxon>
        <taxon>Glycomycetales</taxon>
        <taxon>Glycomycetaceae</taxon>
        <taxon>Glycomyces</taxon>
    </lineage>
</organism>
<dbReference type="Gene3D" id="2.60.120.10">
    <property type="entry name" value="Jelly Rolls"/>
    <property type="match status" value="1"/>
</dbReference>
<dbReference type="EMBL" id="STGY01000067">
    <property type="protein sequence ID" value="THV38470.1"/>
    <property type="molecule type" value="Genomic_DNA"/>
</dbReference>
<sequence length="117" mass="12806">MNQLAVKNFGHPDESMDLSGHGKKDTVMIDGMPVELSEFRKGWRWSNDVKPIAGTDSCQAHHLGYCIEGHLVVHMNDGTDKDINAGDAFEIPAGHDAEVVGDDNVVLVDFGKAFDNR</sequence>
<reference evidence="3" key="1">
    <citation type="submission" date="2019-04" db="EMBL/GenBank/DDBJ databases">
        <title>Nocardioides xinjiangensis sp. nov.</title>
        <authorList>
            <person name="Liu S."/>
        </authorList>
    </citation>
    <scope>NUCLEOTIDE SEQUENCE [LARGE SCALE GENOMIC DNA]</scope>
    <source>
        <strain evidence="3">18</strain>
    </source>
</reference>
<evidence type="ECO:0000259" key="1">
    <source>
        <dbReference type="Pfam" id="PF07883"/>
    </source>
</evidence>
<protein>
    <submittedName>
        <fullName evidence="2">Cupin domain-containing protein</fullName>
    </submittedName>
</protein>
<proteinExistence type="predicted"/>
<gene>
    <name evidence="2" type="ORF">FAB82_18655</name>
</gene>
<evidence type="ECO:0000313" key="3">
    <source>
        <dbReference type="Proteomes" id="UP000308760"/>
    </source>
</evidence>